<gene>
    <name evidence="8" type="ORF">M1E25_18640</name>
</gene>
<comment type="caution">
    <text evidence="8">The sequence shown here is derived from an EMBL/GenBank/DDBJ whole genome shotgun (WGS) entry which is preliminary data.</text>
</comment>
<dbReference type="RefSeq" id="WP_251417042.1">
    <property type="nucleotide sequence ID" value="NZ_JAMQGM010000039.1"/>
</dbReference>
<dbReference type="PANTHER" id="PTHR33406">
    <property type="entry name" value="MEMBRANE PROTEIN MJ1562-RELATED"/>
    <property type="match status" value="1"/>
</dbReference>
<keyword evidence="4 6" id="KW-1133">Transmembrane helix</keyword>
<dbReference type="PANTHER" id="PTHR33406:SF13">
    <property type="entry name" value="MEMBRANE PROTEIN YDFJ"/>
    <property type="match status" value="1"/>
</dbReference>
<evidence type="ECO:0000256" key="1">
    <source>
        <dbReference type="ARBA" id="ARBA00004651"/>
    </source>
</evidence>
<organism evidence="8 9">
    <name type="scientific">Streptomyces meridianus</name>
    <dbReference type="NCBI Taxonomy" id="2938945"/>
    <lineage>
        <taxon>Bacteria</taxon>
        <taxon>Bacillati</taxon>
        <taxon>Actinomycetota</taxon>
        <taxon>Actinomycetes</taxon>
        <taxon>Kitasatosporales</taxon>
        <taxon>Streptomycetaceae</taxon>
        <taxon>Streptomyces</taxon>
    </lineage>
</organism>
<sequence>MADLLYRIGRSGFRRRGLVTAIWLVLLGALIAGVAAVGKAPTSGVTIPGTESQRALDALAHEFPEAGGASGTVVVRAPAGESLLEPENRRQVLTTVREANELPGVLGAMSPYDTRAIGKDGRYTLLSVQFAETADRLTDRERSAYEDLGADAPEGWRIAAGGEPLFVEPEVGSTEGIGVAVALVVLVITFGSLMAAGMTMVNALAGVGAGMAGITMVGHTLDMSATAPVPALMPGLAVGIDYSLFIPHSLRGYPVLQLGEETHPWPGAAKRRRLGAYSF</sequence>
<dbReference type="Pfam" id="PF03176">
    <property type="entry name" value="MMPL"/>
    <property type="match status" value="1"/>
</dbReference>
<keyword evidence="3 6" id="KW-0812">Transmembrane</keyword>
<evidence type="ECO:0000256" key="2">
    <source>
        <dbReference type="ARBA" id="ARBA00022475"/>
    </source>
</evidence>
<dbReference type="InterPro" id="IPR050545">
    <property type="entry name" value="Mycobact_MmpL"/>
</dbReference>
<feature type="domain" description="Membrane transport protein MMPL" evidence="7">
    <location>
        <begin position="46"/>
        <end position="246"/>
    </location>
</feature>
<feature type="transmembrane region" description="Helical" evidence="6">
    <location>
        <begin position="203"/>
        <end position="221"/>
    </location>
</feature>
<keyword evidence="2" id="KW-1003">Cell membrane</keyword>
<name>A0ABT0X9Y2_9ACTN</name>
<evidence type="ECO:0000313" key="8">
    <source>
        <dbReference type="EMBL" id="MCM2579340.1"/>
    </source>
</evidence>
<protein>
    <submittedName>
        <fullName evidence="8">MMPL family transporter</fullName>
    </submittedName>
</protein>
<dbReference type="EMBL" id="JAMQGM010000039">
    <property type="protein sequence ID" value="MCM2579340.1"/>
    <property type="molecule type" value="Genomic_DNA"/>
</dbReference>
<evidence type="ECO:0000256" key="3">
    <source>
        <dbReference type="ARBA" id="ARBA00022692"/>
    </source>
</evidence>
<evidence type="ECO:0000256" key="4">
    <source>
        <dbReference type="ARBA" id="ARBA00022989"/>
    </source>
</evidence>
<evidence type="ECO:0000259" key="7">
    <source>
        <dbReference type="Pfam" id="PF03176"/>
    </source>
</evidence>
<dbReference type="SUPFAM" id="SSF82866">
    <property type="entry name" value="Multidrug efflux transporter AcrB transmembrane domain"/>
    <property type="match status" value="1"/>
</dbReference>
<feature type="transmembrane region" description="Helical" evidence="6">
    <location>
        <begin position="227"/>
        <end position="246"/>
    </location>
</feature>
<evidence type="ECO:0000256" key="5">
    <source>
        <dbReference type="ARBA" id="ARBA00023136"/>
    </source>
</evidence>
<keyword evidence="5 6" id="KW-0472">Membrane</keyword>
<proteinExistence type="predicted"/>
<feature type="transmembrane region" description="Helical" evidence="6">
    <location>
        <begin position="176"/>
        <end position="196"/>
    </location>
</feature>
<accession>A0ABT0X9Y2</accession>
<keyword evidence="9" id="KW-1185">Reference proteome</keyword>
<dbReference type="Proteomes" id="UP001167160">
    <property type="component" value="Unassembled WGS sequence"/>
</dbReference>
<comment type="subcellular location">
    <subcellularLocation>
        <location evidence="1">Cell membrane</location>
        <topology evidence="1">Multi-pass membrane protein</topology>
    </subcellularLocation>
</comment>
<dbReference type="InterPro" id="IPR004869">
    <property type="entry name" value="MMPL_dom"/>
</dbReference>
<evidence type="ECO:0000256" key="6">
    <source>
        <dbReference type="SAM" id="Phobius"/>
    </source>
</evidence>
<reference evidence="8" key="1">
    <citation type="journal article" date="2023" name="Int. J. Syst. Evol. Microbiol.">
        <title>Streptomyces meridianus sp. nov. isolated from brackish water of the Tagus estuary in Alcochete, Portugal.</title>
        <authorList>
            <person name="Santos J.D.N."/>
            <person name="Klimek D."/>
            <person name="Calusinska M."/>
            <person name="Lobo Da Cunha A."/>
            <person name="Catita J."/>
            <person name="Goncalves H."/>
            <person name="Gonzalez I."/>
            <person name="Reyes F."/>
            <person name="Lage O.M."/>
        </authorList>
    </citation>
    <scope>NUCLEOTIDE SEQUENCE</scope>
    <source>
        <strain evidence="8">MTZ3.1</strain>
    </source>
</reference>
<evidence type="ECO:0000313" key="9">
    <source>
        <dbReference type="Proteomes" id="UP001167160"/>
    </source>
</evidence>